<dbReference type="AlphaFoldDB" id="A0A1C3EU11"/>
<name>A0A1C3EU11_9PLAN</name>
<keyword evidence="3" id="KW-1185">Reference proteome</keyword>
<dbReference type="EMBL" id="LYDR01000004">
    <property type="protein sequence ID" value="ODA36731.1"/>
    <property type="molecule type" value="Genomic_DNA"/>
</dbReference>
<proteinExistence type="predicted"/>
<accession>A0A1C3EU11</accession>
<reference evidence="2 3" key="1">
    <citation type="submission" date="2016-05" db="EMBL/GenBank/DDBJ databases">
        <title>Genomic and physiological characterization of Planctopirus sp. isolated from fresh water lake.</title>
        <authorList>
            <person name="Subhash Y."/>
            <person name="Ramana C."/>
        </authorList>
    </citation>
    <scope>NUCLEOTIDE SEQUENCE [LARGE SCALE GENOMIC DNA]</scope>
    <source>
        <strain evidence="2 3">JC280</strain>
    </source>
</reference>
<feature type="region of interest" description="Disordered" evidence="1">
    <location>
        <begin position="76"/>
        <end position="98"/>
    </location>
</feature>
<organism evidence="2 3">
    <name type="scientific">Planctopirus hydrillae</name>
    <dbReference type="NCBI Taxonomy" id="1841610"/>
    <lineage>
        <taxon>Bacteria</taxon>
        <taxon>Pseudomonadati</taxon>
        <taxon>Planctomycetota</taxon>
        <taxon>Planctomycetia</taxon>
        <taxon>Planctomycetales</taxon>
        <taxon>Planctomycetaceae</taxon>
        <taxon>Planctopirus</taxon>
    </lineage>
</organism>
<gene>
    <name evidence="2" type="ORF">A6X21_15420</name>
</gene>
<evidence type="ECO:0000313" key="2">
    <source>
        <dbReference type="EMBL" id="ODA36731.1"/>
    </source>
</evidence>
<dbReference type="RefSeq" id="WP_068845249.1">
    <property type="nucleotide sequence ID" value="NZ_LYDR01000004.1"/>
</dbReference>
<protein>
    <submittedName>
        <fullName evidence="2">Uncharacterized protein</fullName>
    </submittedName>
</protein>
<sequence>MKSEQIDSQAEHVGLNFTFRRNRTYTKHQLLNEMGCSNSAIAAWIRAGLKPLNTGTKVKYFWGGDLFKIWRSEANMSRKRPERERANIVSRRNQKRNG</sequence>
<evidence type="ECO:0000313" key="3">
    <source>
        <dbReference type="Proteomes" id="UP000094828"/>
    </source>
</evidence>
<dbReference type="STRING" id="1841610.A6X21_15420"/>
<comment type="caution">
    <text evidence="2">The sequence shown here is derived from an EMBL/GenBank/DDBJ whole genome shotgun (WGS) entry which is preliminary data.</text>
</comment>
<evidence type="ECO:0000256" key="1">
    <source>
        <dbReference type="SAM" id="MobiDB-lite"/>
    </source>
</evidence>
<dbReference type="Proteomes" id="UP000094828">
    <property type="component" value="Unassembled WGS sequence"/>
</dbReference>